<dbReference type="OrthoDB" id="9811700at2"/>
<keyword evidence="2" id="KW-0004">4Fe-4S</keyword>
<evidence type="ECO:0000256" key="5">
    <source>
        <dbReference type="ARBA" id="ARBA00023004"/>
    </source>
</evidence>
<dbReference type="Pfam" id="PF11614">
    <property type="entry name" value="FixG_C"/>
    <property type="match status" value="1"/>
</dbReference>
<dbReference type="InterPro" id="IPR051684">
    <property type="entry name" value="Electron_Trans/Redox"/>
</dbReference>
<dbReference type="Gene3D" id="2.60.40.10">
    <property type="entry name" value="Immunoglobulins"/>
    <property type="match status" value="1"/>
</dbReference>
<dbReference type="SUPFAM" id="SSF54862">
    <property type="entry name" value="4Fe-4S ferredoxins"/>
    <property type="match status" value="1"/>
</dbReference>
<reference evidence="9 10" key="1">
    <citation type="submission" date="2019-07" db="EMBL/GenBank/DDBJ databases">
        <title>Tepidimonas thermarum AA-1 draft genome.</title>
        <authorList>
            <person name="Da Costa M.S."/>
            <person name="Froufe H.J.C."/>
            <person name="Egas C."/>
            <person name="Albuquerque L."/>
        </authorList>
    </citation>
    <scope>NUCLEOTIDE SEQUENCE [LARGE SCALE GENOMIC DNA]</scope>
    <source>
        <strain evidence="9 10">AA-1</strain>
    </source>
</reference>
<keyword evidence="3" id="KW-0479">Metal-binding</keyword>
<sequence>MKTPPTPCSAVREGGVLYERPVKIYPRAVRGRFDRWRRLMVAVTQLIFLGLPWLTWNDRSALLFDLEARRFFVFAWVLWPQDLIYLVGLLIACALALFLFTAVAGRLWCGYACPQTVYTEMFLAIERWLEGDRQARMRRDAAPMSLETLTRKAGKHLLWAALALLTGVTFVGYFTPVRELLHRALALELGPWETFWIAFYTLATYGNAGWLREQICKTMCPYARFQSALIDADSLIIAYDSQRGEPRGGRARKAAARTSGLGDCIDCTLCVQVCPAGIDIRDGLQNECIGCAACIDICDTVMDKMGYARGLIRYTTARGLGAGVGWRGMLTHLLRVRVIAYAVLLAGVVLGVALSLALRPGVALDALRDRGTLANLGAEGVENTYQLLITNRTEQPARYTIDAVDLEGVQVHVGSAQPVIVGAASQLRVPVRLVLPHAQVSRMGSGARRVTFVVEDGHDSARAAATFLLP</sequence>
<organism evidence="9 10">
    <name type="scientific">Tepidimonas thermarum</name>
    <dbReference type="NCBI Taxonomy" id="335431"/>
    <lineage>
        <taxon>Bacteria</taxon>
        <taxon>Pseudomonadati</taxon>
        <taxon>Pseudomonadota</taxon>
        <taxon>Betaproteobacteria</taxon>
        <taxon>Burkholderiales</taxon>
        <taxon>Tepidimonas</taxon>
    </lineage>
</organism>
<dbReference type="Gene3D" id="1.10.1060.10">
    <property type="entry name" value="Alpha-helical ferredoxin"/>
    <property type="match status" value="1"/>
</dbReference>
<gene>
    <name evidence="9" type="ORF">Tther_02450</name>
</gene>
<dbReference type="NCBIfam" id="TIGR02745">
    <property type="entry name" value="ccoG_rdxA_fixG"/>
    <property type="match status" value="1"/>
</dbReference>
<keyword evidence="7" id="KW-0812">Transmembrane</keyword>
<dbReference type="PANTHER" id="PTHR30176:SF3">
    <property type="entry name" value="FERREDOXIN-TYPE PROTEIN NAPH"/>
    <property type="match status" value="1"/>
</dbReference>
<proteinExistence type="predicted"/>
<keyword evidence="1" id="KW-0813">Transport</keyword>
<dbReference type="InterPro" id="IPR014116">
    <property type="entry name" value="Cyt_c_oxidase_cbb3_FixG"/>
</dbReference>
<keyword evidence="4" id="KW-0249">Electron transport</keyword>
<feature type="transmembrane region" description="Helical" evidence="7">
    <location>
        <begin position="83"/>
        <end position="104"/>
    </location>
</feature>
<dbReference type="InterPro" id="IPR017900">
    <property type="entry name" value="4Fe4S_Fe_S_CS"/>
</dbReference>
<evidence type="ECO:0000313" key="10">
    <source>
        <dbReference type="Proteomes" id="UP000318542"/>
    </source>
</evidence>
<dbReference type="InterPro" id="IPR032879">
    <property type="entry name" value="FixG_C"/>
</dbReference>
<feature type="transmembrane region" description="Helical" evidence="7">
    <location>
        <begin position="194"/>
        <end position="211"/>
    </location>
</feature>
<evidence type="ECO:0000256" key="2">
    <source>
        <dbReference type="ARBA" id="ARBA00022485"/>
    </source>
</evidence>
<keyword evidence="6" id="KW-0411">Iron-sulfur</keyword>
<dbReference type="GO" id="GO:0046872">
    <property type="term" value="F:metal ion binding"/>
    <property type="evidence" value="ECO:0007669"/>
    <property type="project" value="UniProtKB-KW"/>
</dbReference>
<dbReference type="RefSeq" id="WP_143904306.1">
    <property type="nucleotide sequence ID" value="NZ_VJOL01000072.1"/>
</dbReference>
<dbReference type="PROSITE" id="PS00198">
    <property type="entry name" value="4FE4S_FER_1"/>
    <property type="match status" value="1"/>
</dbReference>
<feature type="transmembrane region" description="Helical" evidence="7">
    <location>
        <begin position="39"/>
        <end position="56"/>
    </location>
</feature>
<feature type="transmembrane region" description="Helical" evidence="7">
    <location>
        <begin position="338"/>
        <end position="358"/>
    </location>
</feature>
<evidence type="ECO:0000313" key="9">
    <source>
        <dbReference type="EMBL" id="TSE28002.1"/>
    </source>
</evidence>
<dbReference type="PANTHER" id="PTHR30176">
    <property type="entry name" value="FERREDOXIN-TYPE PROTEIN NAPH"/>
    <property type="match status" value="1"/>
</dbReference>
<evidence type="ECO:0000259" key="8">
    <source>
        <dbReference type="PROSITE" id="PS51379"/>
    </source>
</evidence>
<feature type="transmembrane region" description="Helical" evidence="7">
    <location>
        <begin position="157"/>
        <end position="174"/>
    </location>
</feature>
<accession>A0A554WWN9</accession>
<comment type="caution">
    <text evidence="9">The sequence shown here is derived from an EMBL/GenBank/DDBJ whole genome shotgun (WGS) entry which is preliminary data.</text>
</comment>
<dbReference type="EMBL" id="VJOL01000072">
    <property type="protein sequence ID" value="TSE28002.1"/>
    <property type="molecule type" value="Genomic_DNA"/>
</dbReference>
<keyword evidence="10" id="KW-1185">Reference proteome</keyword>
<feature type="domain" description="4Fe-4S ferredoxin-type" evidence="8">
    <location>
        <begin position="254"/>
        <end position="283"/>
    </location>
</feature>
<dbReference type="InterPro" id="IPR009051">
    <property type="entry name" value="Helical_ferredxn"/>
</dbReference>
<dbReference type="Pfam" id="PF13746">
    <property type="entry name" value="Fer4_18"/>
    <property type="match status" value="1"/>
</dbReference>
<dbReference type="InterPro" id="IPR017896">
    <property type="entry name" value="4Fe4S_Fe-S-bd"/>
</dbReference>
<protein>
    <submittedName>
        <fullName evidence="9">Cytochrome c oxidase accessory protein CcoG</fullName>
    </submittedName>
</protein>
<name>A0A554WWN9_9BURK</name>
<dbReference type="GO" id="GO:0005886">
    <property type="term" value="C:plasma membrane"/>
    <property type="evidence" value="ECO:0007669"/>
    <property type="project" value="TreeGrafter"/>
</dbReference>
<keyword evidence="7" id="KW-0472">Membrane</keyword>
<evidence type="ECO:0000256" key="6">
    <source>
        <dbReference type="ARBA" id="ARBA00023014"/>
    </source>
</evidence>
<dbReference type="PROSITE" id="PS51379">
    <property type="entry name" value="4FE4S_FER_2"/>
    <property type="match status" value="1"/>
</dbReference>
<dbReference type="AlphaFoldDB" id="A0A554WWN9"/>
<evidence type="ECO:0000256" key="4">
    <source>
        <dbReference type="ARBA" id="ARBA00022982"/>
    </source>
</evidence>
<dbReference type="Pfam" id="PF12801">
    <property type="entry name" value="Fer4_5"/>
    <property type="match status" value="1"/>
</dbReference>
<evidence type="ECO:0000256" key="3">
    <source>
        <dbReference type="ARBA" id="ARBA00022723"/>
    </source>
</evidence>
<evidence type="ECO:0000256" key="1">
    <source>
        <dbReference type="ARBA" id="ARBA00022448"/>
    </source>
</evidence>
<evidence type="ECO:0000256" key="7">
    <source>
        <dbReference type="SAM" id="Phobius"/>
    </source>
</evidence>
<dbReference type="GO" id="GO:0051539">
    <property type="term" value="F:4 iron, 4 sulfur cluster binding"/>
    <property type="evidence" value="ECO:0007669"/>
    <property type="project" value="UniProtKB-KW"/>
</dbReference>
<keyword evidence="7" id="KW-1133">Transmembrane helix</keyword>
<dbReference type="Proteomes" id="UP000318542">
    <property type="component" value="Unassembled WGS sequence"/>
</dbReference>
<keyword evidence="5" id="KW-0408">Iron</keyword>
<dbReference type="InterPro" id="IPR013783">
    <property type="entry name" value="Ig-like_fold"/>
</dbReference>